<sequence length="563" mass="62125">MGWGWSKCRVAGLVLLAGQAVAYAQSGAPLTIQITYRDAQQLEVSYAPQKACQRLRLRKENRDDEGLRDGWQALNDCARLEGDQIVWKQAANAANCVARFAVPVTKKIYHHYQPALPLGQAVLLHTSNYAVDNTCGDSRYVLNAPAVATGGQAVPAQLVLDTGVKERDSQPALLLPDATIRFEGAPFYADPDVPPATVTLIRDVADHTVQHLRERLPSVPFQMPMVAAASIRDGGPTYFNGNAQDILQLAFFNWPLTMDEGGQRTVSQFVAHEFSHRFQMYPTGVASYAEERLIHEGGAEFLRWMTSLHQGWLTPQQAAADVDNALASCLITAGQRSLRSLSRAEVDGGRIGYVCGLPAYVYALTGSAPPGQAYARLDAYYRRLLQAQQTSSAQKMPVDFAGMMECGDQADCLPRHLPRLLRSDFRMQQVWQEWLSASPFAVSAAPTAEQQHEMLVSAIGQLMREDCSGMRNLYPQKDRIVLSGLPQCQRLRAEVSVTQIEGLPYSGDRRTLPAMVSACRDRQEVRLGLAQGQTLTLQCRQPLTMFSAFFQLQTDAALKVLQP</sequence>
<proteinExistence type="predicted"/>
<reference evidence="3" key="1">
    <citation type="journal article" date="2019" name="Int. J. Syst. Evol. Microbiol.">
        <title>The Global Catalogue of Microorganisms (GCM) 10K type strain sequencing project: providing services to taxonomists for standard genome sequencing and annotation.</title>
        <authorList>
            <consortium name="The Broad Institute Genomics Platform"/>
            <consortium name="The Broad Institute Genome Sequencing Center for Infectious Disease"/>
            <person name="Wu L."/>
            <person name="Ma J."/>
        </authorList>
    </citation>
    <scope>NUCLEOTIDE SEQUENCE [LARGE SCALE GENOMIC DNA]</scope>
    <source>
        <strain evidence="3">KCTC 23917</strain>
    </source>
</reference>
<dbReference type="Proteomes" id="UP000653343">
    <property type="component" value="Unassembled WGS sequence"/>
</dbReference>
<organism evidence="2 3">
    <name type="scientific">Undibacterium squillarum</name>
    <dbReference type="NCBI Taxonomy" id="1131567"/>
    <lineage>
        <taxon>Bacteria</taxon>
        <taxon>Pseudomonadati</taxon>
        <taxon>Pseudomonadota</taxon>
        <taxon>Betaproteobacteria</taxon>
        <taxon>Burkholderiales</taxon>
        <taxon>Oxalobacteraceae</taxon>
        <taxon>Undibacterium</taxon>
    </lineage>
</organism>
<protein>
    <submittedName>
        <fullName evidence="2">Uncharacterized protein</fullName>
    </submittedName>
</protein>
<gene>
    <name evidence="2" type="ORF">GCM10010946_05680</name>
</gene>
<evidence type="ECO:0000256" key="1">
    <source>
        <dbReference type="SAM" id="SignalP"/>
    </source>
</evidence>
<evidence type="ECO:0000313" key="3">
    <source>
        <dbReference type="Proteomes" id="UP000653343"/>
    </source>
</evidence>
<dbReference type="RefSeq" id="WP_189355481.1">
    <property type="nucleotide sequence ID" value="NZ_BMYU01000001.1"/>
</dbReference>
<evidence type="ECO:0000313" key="2">
    <source>
        <dbReference type="EMBL" id="GGX31425.1"/>
    </source>
</evidence>
<dbReference type="EMBL" id="BMYU01000001">
    <property type="protein sequence ID" value="GGX31425.1"/>
    <property type="molecule type" value="Genomic_DNA"/>
</dbReference>
<comment type="caution">
    <text evidence="2">The sequence shown here is derived from an EMBL/GenBank/DDBJ whole genome shotgun (WGS) entry which is preliminary data.</text>
</comment>
<keyword evidence="3" id="KW-1185">Reference proteome</keyword>
<feature type="chain" id="PRO_5046969495" evidence="1">
    <location>
        <begin position="23"/>
        <end position="563"/>
    </location>
</feature>
<accession>A0ABQ2XS02</accession>
<feature type="signal peptide" evidence="1">
    <location>
        <begin position="1"/>
        <end position="22"/>
    </location>
</feature>
<name>A0ABQ2XS02_9BURK</name>
<keyword evidence="1" id="KW-0732">Signal</keyword>